<sequence>MMAIKQLDRLKRLDTLIHQGKTGAPDELARRLDLSRSQLYNILDELKDLGAPIEYDRSARSFYYRSTFRIVTVAYVEFITPQGAERIYGGKFVKNIERPRQLDGTTRYLYHQ</sequence>
<keyword evidence="2" id="KW-1185">Reference proteome</keyword>
<evidence type="ECO:0000313" key="2">
    <source>
        <dbReference type="Proteomes" id="UP000008461"/>
    </source>
</evidence>
<dbReference type="AlphaFoldDB" id="F4KYL9"/>
<evidence type="ECO:0000313" key="1">
    <source>
        <dbReference type="EMBL" id="AEE50425.1"/>
    </source>
</evidence>
<dbReference type="EMBL" id="CP002691">
    <property type="protein sequence ID" value="AEE50425.1"/>
    <property type="molecule type" value="Genomic_DNA"/>
</dbReference>
<dbReference type="Proteomes" id="UP000008461">
    <property type="component" value="Chromosome"/>
</dbReference>
<reference evidence="1 2" key="1">
    <citation type="journal article" date="2011" name="Stand. Genomic Sci.">
        <title>Complete genome sequence of Haliscomenobacter hydrossis type strain (O).</title>
        <authorList>
            <consortium name="US DOE Joint Genome Institute (JGI-PGF)"/>
            <person name="Daligault H."/>
            <person name="Lapidus A."/>
            <person name="Zeytun A."/>
            <person name="Nolan M."/>
            <person name="Lucas S."/>
            <person name="Del Rio T.G."/>
            <person name="Tice H."/>
            <person name="Cheng J.F."/>
            <person name="Tapia R."/>
            <person name="Han C."/>
            <person name="Goodwin L."/>
            <person name="Pitluck S."/>
            <person name="Liolios K."/>
            <person name="Pagani I."/>
            <person name="Ivanova N."/>
            <person name="Huntemann M."/>
            <person name="Mavromatis K."/>
            <person name="Mikhailova N."/>
            <person name="Pati A."/>
            <person name="Chen A."/>
            <person name="Palaniappan K."/>
            <person name="Land M."/>
            <person name="Hauser L."/>
            <person name="Brambilla E.M."/>
            <person name="Rohde M."/>
            <person name="Verbarg S."/>
            <person name="Goker M."/>
            <person name="Bristow J."/>
            <person name="Eisen J.A."/>
            <person name="Markowitz V."/>
            <person name="Hugenholtz P."/>
            <person name="Kyrpides N.C."/>
            <person name="Klenk H.P."/>
            <person name="Woyke T."/>
        </authorList>
    </citation>
    <scope>NUCLEOTIDE SEQUENCE [LARGE SCALE GENOMIC DNA]</scope>
    <source>
        <strain evidence="2">ATCC 27775 / DSM 1100 / LMG 10767 / O</strain>
    </source>
</reference>
<gene>
    <name evidence="1" type="ordered locus">Halhy_2552</name>
</gene>
<dbReference type="InterPro" id="IPR036390">
    <property type="entry name" value="WH_DNA-bd_sf"/>
</dbReference>
<dbReference type="eggNOG" id="COG2378">
    <property type="taxonomic scope" value="Bacteria"/>
</dbReference>
<dbReference type="RefSeq" id="WP_013764974.1">
    <property type="nucleotide sequence ID" value="NC_015510.1"/>
</dbReference>
<proteinExistence type="predicted"/>
<dbReference type="OrthoDB" id="1163801at2"/>
<name>F4KYL9_HALH1</name>
<organism evidence="1 2">
    <name type="scientific">Haliscomenobacter hydrossis (strain ATCC 27775 / DSM 1100 / LMG 10767 / O)</name>
    <dbReference type="NCBI Taxonomy" id="760192"/>
    <lineage>
        <taxon>Bacteria</taxon>
        <taxon>Pseudomonadati</taxon>
        <taxon>Bacteroidota</taxon>
        <taxon>Saprospiria</taxon>
        <taxon>Saprospirales</taxon>
        <taxon>Haliscomenobacteraceae</taxon>
        <taxon>Haliscomenobacter</taxon>
    </lineage>
</organism>
<dbReference type="STRING" id="760192.Halhy_2552"/>
<protein>
    <submittedName>
        <fullName evidence="1">Uncharacterized protein</fullName>
    </submittedName>
</protein>
<dbReference type="KEGG" id="hhy:Halhy_2552"/>
<dbReference type="SUPFAM" id="SSF46785">
    <property type="entry name" value="Winged helix' DNA-binding domain"/>
    <property type="match status" value="1"/>
</dbReference>
<accession>F4KYL9</accession>
<dbReference type="HOGENOM" id="CLU_159986_0_0_10"/>
<reference key="2">
    <citation type="submission" date="2011-04" db="EMBL/GenBank/DDBJ databases">
        <title>Complete sequence of chromosome of Haliscomenobacter hydrossis DSM 1100.</title>
        <authorList>
            <consortium name="US DOE Joint Genome Institute (JGI-PGF)"/>
            <person name="Lucas S."/>
            <person name="Han J."/>
            <person name="Lapidus A."/>
            <person name="Bruce D."/>
            <person name="Goodwin L."/>
            <person name="Pitluck S."/>
            <person name="Peters L."/>
            <person name="Kyrpides N."/>
            <person name="Mavromatis K."/>
            <person name="Ivanova N."/>
            <person name="Ovchinnikova G."/>
            <person name="Pagani I."/>
            <person name="Daligault H."/>
            <person name="Detter J.C."/>
            <person name="Han C."/>
            <person name="Land M."/>
            <person name="Hauser L."/>
            <person name="Markowitz V."/>
            <person name="Cheng J.-F."/>
            <person name="Hugenholtz P."/>
            <person name="Woyke T."/>
            <person name="Wu D."/>
            <person name="Verbarg S."/>
            <person name="Frueling A."/>
            <person name="Brambilla E."/>
            <person name="Klenk H.-P."/>
            <person name="Eisen J.A."/>
        </authorList>
    </citation>
    <scope>NUCLEOTIDE SEQUENCE</scope>
    <source>
        <strain>DSM 1100</strain>
    </source>
</reference>